<name>A0A9D2BCI2_9FIRM</name>
<dbReference type="Proteomes" id="UP000886805">
    <property type="component" value="Unassembled WGS sequence"/>
</dbReference>
<reference evidence="2" key="1">
    <citation type="journal article" date="2021" name="PeerJ">
        <title>Extensive microbial diversity within the chicken gut microbiome revealed by metagenomics and culture.</title>
        <authorList>
            <person name="Gilroy R."/>
            <person name="Ravi A."/>
            <person name="Getino M."/>
            <person name="Pursley I."/>
            <person name="Horton D.L."/>
            <person name="Alikhan N.F."/>
            <person name="Baker D."/>
            <person name="Gharbi K."/>
            <person name="Hall N."/>
            <person name="Watson M."/>
            <person name="Adriaenssens E.M."/>
            <person name="Foster-Nyarko E."/>
            <person name="Jarju S."/>
            <person name="Secka A."/>
            <person name="Antonio M."/>
            <person name="Oren A."/>
            <person name="Chaudhuri R.R."/>
            <person name="La Ragione R."/>
            <person name="Hildebrand F."/>
            <person name="Pallen M.J."/>
        </authorList>
    </citation>
    <scope>NUCLEOTIDE SEQUENCE</scope>
    <source>
        <strain evidence="2">ChiSxjej3B15-1167</strain>
    </source>
</reference>
<reference evidence="2" key="2">
    <citation type="submission" date="2021-04" db="EMBL/GenBank/DDBJ databases">
        <authorList>
            <person name="Gilroy R."/>
        </authorList>
    </citation>
    <scope>NUCLEOTIDE SEQUENCE</scope>
    <source>
        <strain evidence="2">ChiSxjej3B15-1167</strain>
    </source>
</reference>
<keyword evidence="1" id="KW-1133">Transmembrane helix</keyword>
<evidence type="ECO:0000313" key="3">
    <source>
        <dbReference type="Proteomes" id="UP000886805"/>
    </source>
</evidence>
<evidence type="ECO:0000313" key="2">
    <source>
        <dbReference type="EMBL" id="HIX71410.1"/>
    </source>
</evidence>
<dbReference type="AlphaFoldDB" id="A0A9D2BCI2"/>
<evidence type="ECO:0000256" key="1">
    <source>
        <dbReference type="SAM" id="Phobius"/>
    </source>
</evidence>
<protein>
    <submittedName>
        <fullName evidence="2">Uncharacterized protein</fullName>
    </submittedName>
</protein>
<proteinExistence type="predicted"/>
<sequence length="179" mass="19746">MSGNVSNSVVKEILKEQKGMMTVEAAAIVPAVSLILVGVVFLFLFFVDMAIAKSETIRIATETAAAWKTDGSPASGEYETDELLGRDIYFLASGDRSSLAGEAESRMTRRIRERLLITRLEQSTVTVKGQQIRAEAALTLRWPLRGVEKIMGRLFSFSCRAVSPVDCWQEQLRLGACLQ</sequence>
<keyword evidence="1" id="KW-0812">Transmembrane</keyword>
<comment type="caution">
    <text evidence="2">The sequence shown here is derived from an EMBL/GenBank/DDBJ whole genome shotgun (WGS) entry which is preliminary data.</text>
</comment>
<organism evidence="2 3">
    <name type="scientific">Candidatus Anaerobutyricum stercoripullorum</name>
    <dbReference type="NCBI Taxonomy" id="2838456"/>
    <lineage>
        <taxon>Bacteria</taxon>
        <taxon>Bacillati</taxon>
        <taxon>Bacillota</taxon>
        <taxon>Clostridia</taxon>
        <taxon>Lachnospirales</taxon>
        <taxon>Lachnospiraceae</taxon>
        <taxon>Anaerobutyricum</taxon>
    </lineage>
</organism>
<feature type="transmembrane region" description="Helical" evidence="1">
    <location>
        <begin position="25"/>
        <end position="47"/>
    </location>
</feature>
<accession>A0A9D2BCI2</accession>
<keyword evidence="1" id="KW-0472">Membrane</keyword>
<dbReference type="EMBL" id="DXEQ01000005">
    <property type="protein sequence ID" value="HIX71410.1"/>
    <property type="molecule type" value="Genomic_DNA"/>
</dbReference>
<gene>
    <name evidence="2" type="ORF">H9849_00160</name>
</gene>